<evidence type="ECO:0000313" key="3">
    <source>
        <dbReference type="Proteomes" id="UP000318864"/>
    </source>
</evidence>
<accession>A0A4S3TKK7</accession>
<sequence length="315" mass="35358">MGASFTLGGVASGRAAASNDDSVVQLGEFSDGRDGWKTTFRNDLERISDEEMPSTVQVGSHALGVEIDGGRHPRIINKKRVKKADFTEHPYLMAHVMGYAAETESDLVFTFRLYHTALSTDAHAQTHSDSDTKSVDELEEQYDLDDVDHSETDASIQTSSRGVLPVEESTEKTVSQLTPTRLRWDLSDLDDDILESAWLLEIVWYLEDHPPWYHRLDTDRRFEYEGLVAFDDIRLTDDKSESESAASRTKQRKLHRNHGAVVNRTLEEHGEDFEAGTVEFADGAEVSYTFEVLGDGQFRYTIDGEAFDLGGEVND</sequence>
<feature type="region of interest" description="Disordered" evidence="1">
    <location>
        <begin position="148"/>
        <end position="172"/>
    </location>
</feature>
<gene>
    <name evidence="2" type="ORF">D8Y22_15640</name>
</gene>
<reference evidence="2 3" key="1">
    <citation type="submission" date="2018-10" db="EMBL/GenBank/DDBJ databases">
        <title>Natronolimnobius sp. XQ-INN 246 isolated from Inner Mongolia Autonomous Region of China.</title>
        <authorList>
            <person name="Xue Q."/>
        </authorList>
    </citation>
    <scope>NUCLEOTIDE SEQUENCE [LARGE SCALE GENOMIC DNA]</scope>
    <source>
        <strain evidence="2 3">XQ-INN 246</strain>
    </source>
</reference>
<proteinExistence type="predicted"/>
<evidence type="ECO:0000313" key="2">
    <source>
        <dbReference type="EMBL" id="THE63773.1"/>
    </source>
</evidence>
<comment type="caution">
    <text evidence="2">The sequence shown here is derived from an EMBL/GenBank/DDBJ whole genome shotgun (WGS) entry which is preliminary data.</text>
</comment>
<evidence type="ECO:0000256" key="1">
    <source>
        <dbReference type="SAM" id="MobiDB-lite"/>
    </source>
</evidence>
<keyword evidence="3" id="KW-1185">Reference proteome</keyword>
<name>A0A4S3TKK7_9EURY</name>
<protein>
    <submittedName>
        <fullName evidence="2">Uncharacterized protein</fullName>
    </submittedName>
</protein>
<organism evidence="2 3">
    <name type="scientific">Salinadaptatus halalkaliphilus</name>
    <dbReference type="NCBI Taxonomy" id="2419781"/>
    <lineage>
        <taxon>Archaea</taxon>
        <taxon>Methanobacteriati</taxon>
        <taxon>Methanobacteriota</taxon>
        <taxon>Stenosarchaea group</taxon>
        <taxon>Halobacteria</taxon>
        <taxon>Halobacteriales</taxon>
        <taxon>Natrialbaceae</taxon>
        <taxon>Salinadaptatus</taxon>
    </lineage>
</organism>
<dbReference type="EMBL" id="RBZW01000055">
    <property type="protein sequence ID" value="THE63773.1"/>
    <property type="molecule type" value="Genomic_DNA"/>
</dbReference>
<dbReference type="Proteomes" id="UP000318864">
    <property type="component" value="Unassembled WGS sequence"/>
</dbReference>
<dbReference type="AlphaFoldDB" id="A0A4S3TKK7"/>